<sequence>MVSSFSFPSFAVTKYTPQQGFLLRKLRPFSSQRRDADIALLFKVQTENKIFSALKSSDPQSSYNLDKPLLRHTSSIRKLSPPAATTSEHENVPLSSLSKAIDIFFRFIRPYAIVCTMFGIMSVSLLPVETLADLTPKFFLGLGKAMIAVVSMNLFSVSVNQFYDVELDKVNKPYLPLASGELSMEAGAAFVILASSMGISFGLMLQSPPLLCTILTFFLFGGAYSIDLPFLRWKKHPVLAVVCITAMRGLALQLGVFFHIQKYVLGKPMALTRSVVFVTIFMCVFNIAISLIKDLPDVDGDKAHGFQNMTIRFGKEKVFWGCTSLMLATYGAAVAMGFSSPFLATKLITVIAHSALGLFVLLRARSIKLDDDESTQSYYLLLWDLCKIEYLLAPFVR</sequence>
<feature type="transmembrane region" description="Helical" evidence="7">
    <location>
        <begin position="208"/>
        <end position="226"/>
    </location>
</feature>
<evidence type="ECO:0000256" key="3">
    <source>
        <dbReference type="ARBA" id="ARBA00022679"/>
    </source>
</evidence>
<keyword evidence="6 7" id="KW-0472">Membrane</keyword>
<reference evidence="8" key="1">
    <citation type="submission" date="2020-05" db="EMBL/GenBank/DDBJ databases">
        <title>Novel GTs from Epimedium koreanum Nakai.</title>
        <authorList>
            <person name="Zhou J."/>
            <person name="Lyu Y."/>
            <person name="Gao S."/>
        </authorList>
    </citation>
    <scope>NUCLEOTIDE SEQUENCE</scope>
    <source>
        <strain evidence="8">C203632_g1</strain>
    </source>
</reference>
<evidence type="ECO:0000256" key="1">
    <source>
        <dbReference type="ARBA" id="ARBA00004508"/>
    </source>
</evidence>
<dbReference type="GO" id="GO:0016020">
    <property type="term" value="C:membrane"/>
    <property type="evidence" value="ECO:0007669"/>
    <property type="project" value="UniProtKB-SubCell"/>
</dbReference>
<evidence type="ECO:0000256" key="4">
    <source>
        <dbReference type="ARBA" id="ARBA00022692"/>
    </source>
</evidence>
<evidence type="ECO:0000256" key="6">
    <source>
        <dbReference type="ARBA" id="ARBA00023136"/>
    </source>
</evidence>
<feature type="transmembrane region" description="Helical" evidence="7">
    <location>
        <begin position="238"/>
        <end position="258"/>
    </location>
</feature>
<dbReference type="PANTHER" id="PTHR43009">
    <property type="entry name" value="HOMOGENTISATE SOLANESYLTRANSFERASE, CHLOROPLASTIC"/>
    <property type="match status" value="1"/>
</dbReference>
<dbReference type="AlphaFoldDB" id="A0A8F5M688"/>
<feature type="transmembrane region" description="Helical" evidence="7">
    <location>
        <begin position="270"/>
        <end position="292"/>
    </location>
</feature>
<dbReference type="EMBL" id="MT547759">
    <property type="protein sequence ID" value="QXN66316.1"/>
    <property type="molecule type" value="mRNA"/>
</dbReference>
<keyword evidence="4 7" id="KW-0812">Transmembrane</keyword>
<evidence type="ECO:0000256" key="5">
    <source>
        <dbReference type="ARBA" id="ARBA00022989"/>
    </source>
</evidence>
<accession>A0A8F5M688</accession>
<keyword evidence="5 7" id="KW-1133">Transmembrane helix</keyword>
<proteinExistence type="evidence at transcript level"/>
<protein>
    <submittedName>
        <fullName evidence="8">Flavonoid prenyltransferase</fullName>
    </submittedName>
</protein>
<name>A0A8F5M688_9MAGN</name>
<feature type="transmembrane region" description="Helical" evidence="7">
    <location>
        <begin position="318"/>
        <end position="338"/>
    </location>
</feature>
<evidence type="ECO:0000256" key="7">
    <source>
        <dbReference type="SAM" id="Phobius"/>
    </source>
</evidence>
<comment type="similarity">
    <text evidence="2">Belongs to the UbiA prenyltransferase family.</text>
</comment>
<dbReference type="Pfam" id="PF01040">
    <property type="entry name" value="UbiA"/>
    <property type="match status" value="1"/>
</dbReference>
<dbReference type="PANTHER" id="PTHR43009:SF7">
    <property type="entry name" value="HOMOGENTISATE GERANYLGERANYLTRANSFERASE, CHLOROPLASTIC"/>
    <property type="match status" value="1"/>
</dbReference>
<comment type="subcellular location">
    <subcellularLocation>
        <location evidence="1">Plastid</location>
        <location evidence="1">Chloroplast membrane</location>
        <topology evidence="1">Multi-pass membrane protein</topology>
    </subcellularLocation>
</comment>
<feature type="transmembrane region" description="Helical" evidence="7">
    <location>
        <begin position="344"/>
        <end position="362"/>
    </location>
</feature>
<dbReference type="Gene3D" id="1.10.357.140">
    <property type="entry name" value="UbiA prenyltransferase"/>
    <property type="match status" value="1"/>
</dbReference>
<keyword evidence="3 8" id="KW-0808">Transferase</keyword>
<dbReference type="GO" id="GO:0016765">
    <property type="term" value="F:transferase activity, transferring alkyl or aryl (other than methyl) groups"/>
    <property type="evidence" value="ECO:0007669"/>
    <property type="project" value="InterPro"/>
</dbReference>
<feature type="transmembrane region" description="Helical" evidence="7">
    <location>
        <begin position="107"/>
        <end position="126"/>
    </location>
</feature>
<feature type="transmembrane region" description="Helical" evidence="7">
    <location>
        <begin position="138"/>
        <end position="163"/>
    </location>
</feature>
<dbReference type="InterPro" id="IPR000537">
    <property type="entry name" value="UbiA_prenyltransferase"/>
</dbReference>
<organism evidence="8">
    <name type="scientific">Epimedium koreanum</name>
    <dbReference type="NCBI Taxonomy" id="63351"/>
    <lineage>
        <taxon>Eukaryota</taxon>
        <taxon>Viridiplantae</taxon>
        <taxon>Streptophyta</taxon>
        <taxon>Embryophyta</taxon>
        <taxon>Tracheophyta</taxon>
        <taxon>Spermatophyta</taxon>
        <taxon>Magnoliopsida</taxon>
        <taxon>Ranunculales</taxon>
        <taxon>Berberidaceae</taxon>
        <taxon>Podophylloideae</taxon>
        <taxon>Epimedieae</taxon>
        <taxon>Epimedium</taxon>
    </lineage>
</organism>
<dbReference type="InterPro" id="IPR044878">
    <property type="entry name" value="UbiA_sf"/>
</dbReference>
<evidence type="ECO:0000313" key="8">
    <source>
        <dbReference type="EMBL" id="QXN66316.1"/>
    </source>
</evidence>
<evidence type="ECO:0000256" key="2">
    <source>
        <dbReference type="ARBA" id="ARBA00005985"/>
    </source>
</evidence>